<keyword evidence="1" id="KW-0732">Signal</keyword>
<accession>A0A7G9QCK4</accession>
<reference evidence="2 3" key="1">
    <citation type="submission" date="2020-08" db="EMBL/GenBank/DDBJ databases">
        <title>Genome sequence of Pedobacter roseus KACC 11594T.</title>
        <authorList>
            <person name="Hyun D.-W."/>
            <person name="Bae J.-W."/>
        </authorList>
    </citation>
    <scope>NUCLEOTIDE SEQUENCE [LARGE SCALE GENOMIC DNA]</scope>
    <source>
        <strain evidence="2 3">KACC 11594</strain>
    </source>
</reference>
<organism evidence="2 3">
    <name type="scientific">Pedobacter roseus</name>
    <dbReference type="NCBI Taxonomy" id="336820"/>
    <lineage>
        <taxon>Bacteria</taxon>
        <taxon>Pseudomonadati</taxon>
        <taxon>Bacteroidota</taxon>
        <taxon>Sphingobacteriia</taxon>
        <taxon>Sphingobacteriales</taxon>
        <taxon>Sphingobacteriaceae</taxon>
        <taxon>Pedobacter</taxon>
    </lineage>
</organism>
<dbReference type="KEGG" id="proe:H9L23_18415"/>
<evidence type="ECO:0000313" key="2">
    <source>
        <dbReference type="EMBL" id="QNN41079.1"/>
    </source>
</evidence>
<dbReference type="RefSeq" id="WP_187591726.1">
    <property type="nucleotide sequence ID" value="NZ_CP060723.1"/>
</dbReference>
<evidence type="ECO:0000313" key="3">
    <source>
        <dbReference type="Proteomes" id="UP000515806"/>
    </source>
</evidence>
<dbReference type="AlphaFoldDB" id="A0A7G9QCK4"/>
<evidence type="ECO:0000256" key="1">
    <source>
        <dbReference type="SAM" id="SignalP"/>
    </source>
</evidence>
<keyword evidence="3" id="KW-1185">Reference proteome</keyword>
<evidence type="ECO:0008006" key="4">
    <source>
        <dbReference type="Google" id="ProtNLM"/>
    </source>
</evidence>
<dbReference type="Proteomes" id="UP000515806">
    <property type="component" value="Chromosome"/>
</dbReference>
<feature type="chain" id="PRO_5029022648" description="Lipoprotein" evidence="1">
    <location>
        <begin position="19"/>
        <end position="132"/>
    </location>
</feature>
<dbReference type="InterPro" id="IPR038468">
    <property type="entry name" value="MmpS_C"/>
</dbReference>
<gene>
    <name evidence="2" type="ORF">H9L23_18415</name>
</gene>
<dbReference type="Gene3D" id="2.60.40.2880">
    <property type="entry name" value="MmpS1-5, C-terminal soluble domain"/>
    <property type="match status" value="1"/>
</dbReference>
<protein>
    <recommendedName>
        <fullName evidence="4">Lipoprotein</fullName>
    </recommendedName>
</protein>
<dbReference type="PROSITE" id="PS51257">
    <property type="entry name" value="PROKAR_LIPOPROTEIN"/>
    <property type="match status" value="1"/>
</dbReference>
<sequence length="132" mass="14804">MKNIFYCFLLTLMLSSCALGVMTTFYSMSRGKIDVPKKESYNVVYQASFGDRLSADVAYTNESGKQTELKEVNGVWEQVVTLKSGTHVQLKTLATAKSKSRGEYKILVDGKVVSEYILSGKRLNYTFSFDLP</sequence>
<feature type="signal peptide" evidence="1">
    <location>
        <begin position="1"/>
        <end position="18"/>
    </location>
</feature>
<proteinExistence type="predicted"/>
<name>A0A7G9QCK4_9SPHI</name>
<dbReference type="EMBL" id="CP060723">
    <property type="protein sequence ID" value="QNN41079.1"/>
    <property type="molecule type" value="Genomic_DNA"/>
</dbReference>